<dbReference type="OrthoDB" id="6309046at2"/>
<dbReference type="eggNOG" id="COG4529">
    <property type="taxonomic scope" value="Bacteria"/>
</dbReference>
<dbReference type="KEGG" id="evi:Echvi_1011"/>
<dbReference type="Proteomes" id="UP000010796">
    <property type="component" value="Chromosome"/>
</dbReference>
<name>L0FVE6_ECHVK</name>
<dbReference type="RefSeq" id="WP_015264846.1">
    <property type="nucleotide sequence ID" value="NC_019904.1"/>
</dbReference>
<dbReference type="AlphaFoldDB" id="L0FVE6"/>
<proteinExistence type="predicted"/>
<organism evidence="2 3">
    <name type="scientific">Echinicola vietnamensis (strain DSM 17526 / LMG 23754 / KMM 6221)</name>
    <dbReference type="NCBI Taxonomy" id="926556"/>
    <lineage>
        <taxon>Bacteria</taxon>
        <taxon>Pseudomonadati</taxon>
        <taxon>Bacteroidota</taxon>
        <taxon>Cytophagia</taxon>
        <taxon>Cytophagales</taxon>
        <taxon>Cyclobacteriaceae</taxon>
        <taxon>Echinicola</taxon>
    </lineage>
</organism>
<dbReference type="STRING" id="926556.Echvi_1011"/>
<dbReference type="EMBL" id="CP003346">
    <property type="protein sequence ID" value="AGA77282.1"/>
    <property type="molecule type" value="Genomic_DNA"/>
</dbReference>
<dbReference type="Pfam" id="PF13454">
    <property type="entry name" value="NAD_binding_9"/>
    <property type="match status" value="1"/>
</dbReference>
<sequence>MKNITIIGGGANGISAFIELFIHIVTSGLEKEVQVTIVEKDERLGYGLAFGTPQPGHILNTQADLMGIFAHEPGHFAAWLKKKGHRQREDLKGTDEVDNAYTTRIFYGDYIAEQADRYLKMARSRGFVVEVVKGYAVDMEMDAGSYRVMLENGEAIPSDFVILALGTPKPNNFSKFQKRPEYVDFPWPTSRLKSTIPGDAHVGVLGTSLSAIDTVMTLVDNDHRGKISLFSPDGLLPRVQPLENKTYQRIYLTLHNIHSIKRKTLQKPRVKTLLRLFMEEVAHYEGHPVDWRQFTARLSSPEALLAWDISCAEEGGDALLNIADALRYDASTIWSWMDTDQKLLFKKWVGSDWAINRHPMPLHNAKKLRKLFDQGQLEVCAMKDGDAVSYQQGTFGIKTSQKERVTVDFLVNATGSSSALAQMESPLIHKLLERNYIQPYEVGGAVLNERTMQVISPKGGEGIYAVGHIANGILMDVNAVWYNVKTIGTLARDIIFRLAEEG</sequence>
<keyword evidence="3" id="KW-1185">Reference proteome</keyword>
<dbReference type="PANTHER" id="PTHR40254:SF1">
    <property type="entry name" value="BLR0577 PROTEIN"/>
    <property type="match status" value="1"/>
</dbReference>
<dbReference type="HOGENOM" id="CLU_020215_3_0_10"/>
<dbReference type="InterPro" id="IPR036188">
    <property type="entry name" value="FAD/NAD-bd_sf"/>
</dbReference>
<dbReference type="PANTHER" id="PTHR40254">
    <property type="entry name" value="BLR0577 PROTEIN"/>
    <property type="match status" value="1"/>
</dbReference>
<dbReference type="PATRIC" id="fig|926556.3.peg.1049"/>
<dbReference type="Gene3D" id="3.50.50.60">
    <property type="entry name" value="FAD/NAD(P)-binding domain"/>
    <property type="match status" value="1"/>
</dbReference>
<reference evidence="3" key="1">
    <citation type="submission" date="2012-02" db="EMBL/GenBank/DDBJ databases">
        <title>The complete genome of Echinicola vietnamensis DSM 17526.</title>
        <authorList>
            <person name="Lucas S."/>
            <person name="Copeland A."/>
            <person name="Lapidus A."/>
            <person name="Glavina del Rio T."/>
            <person name="Dalin E."/>
            <person name="Tice H."/>
            <person name="Bruce D."/>
            <person name="Goodwin L."/>
            <person name="Pitluck S."/>
            <person name="Peters L."/>
            <person name="Ovchinnikova G."/>
            <person name="Teshima H."/>
            <person name="Kyrpides N."/>
            <person name="Mavromatis K."/>
            <person name="Ivanova N."/>
            <person name="Brettin T."/>
            <person name="Detter J.C."/>
            <person name="Han C."/>
            <person name="Larimer F."/>
            <person name="Land M."/>
            <person name="Hauser L."/>
            <person name="Markowitz V."/>
            <person name="Cheng J.-F."/>
            <person name="Hugenholtz P."/>
            <person name="Woyke T."/>
            <person name="Wu D."/>
            <person name="Brambilla E."/>
            <person name="Klenk H.-P."/>
            <person name="Eisen J.A."/>
        </authorList>
    </citation>
    <scope>NUCLEOTIDE SEQUENCE [LARGE SCALE GENOMIC DNA]</scope>
    <source>
        <strain evidence="3">DSM 17526 / LMG 23754 / KMM 6221</strain>
    </source>
</reference>
<dbReference type="InterPro" id="IPR052189">
    <property type="entry name" value="L-asp_N-monooxygenase_NS-form"/>
</dbReference>
<gene>
    <name evidence="2" type="ordered locus">Echvi_1011</name>
</gene>
<evidence type="ECO:0000313" key="3">
    <source>
        <dbReference type="Proteomes" id="UP000010796"/>
    </source>
</evidence>
<dbReference type="InterPro" id="IPR038732">
    <property type="entry name" value="HpyO/CreE_NAD-binding"/>
</dbReference>
<feature type="domain" description="FAD-dependent urate hydroxylase HpyO/Asp monooxygenase CreE-like FAD/NAD(P)-binding" evidence="1">
    <location>
        <begin position="6"/>
        <end position="167"/>
    </location>
</feature>
<evidence type="ECO:0000259" key="1">
    <source>
        <dbReference type="Pfam" id="PF13454"/>
    </source>
</evidence>
<protein>
    <recommendedName>
        <fullName evidence="1">FAD-dependent urate hydroxylase HpyO/Asp monooxygenase CreE-like FAD/NAD(P)-binding domain-containing protein</fullName>
    </recommendedName>
</protein>
<dbReference type="SUPFAM" id="SSF51905">
    <property type="entry name" value="FAD/NAD(P)-binding domain"/>
    <property type="match status" value="2"/>
</dbReference>
<accession>L0FVE6</accession>
<evidence type="ECO:0000313" key="2">
    <source>
        <dbReference type="EMBL" id="AGA77282.1"/>
    </source>
</evidence>